<dbReference type="AlphaFoldDB" id="B8IDT6"/>
<reference evidence="1 2" key="1">
    <citation type="submission" date="2009-01" db="EMBL/GenBank/DDBJ databases">
        <title>Complete sequence of chromosome of Methylobacterium nodulans ORS 2060.</title>
        <authorList>
            <consortium name="US DOE Joint Genome Institute"/>
            <person name="Lucas S."/>
            <person name="Copeland A."/>
            <person name="Lapidus A."/>
            <person name="Glavina del Rio T."/>
            <person name="Dalin E."/>
            <person name="Tice H."/>
            <person name="Bruce D."/>
            <person name="Goodwin L."/>
            <person name="Pitluck S."/>
            <person name="Sims D."/>
            <person name="Brettin T."/>
            <person name="Detter J.C."/>
            <person name="Han C."/>
            <person name="Larimer F."/>
            <person name="Land M."/>
            <person name="Hauser L."/>
            <person name="Kyrpides N."/>
            <person name="Ivanova N."/>
            <person name="Marx C.J."/>
            <person name="Richardson P."/>
        </authorList>
    </citation>
    <scope>NUCLEOTIDE SEQUENCE [LARGE SCALE GENOMIC DNA]</scope>
    <source>
        <strain evidence="2">LMG 21967 / CNCM I-2342 / ORS 2060</strain>
    </source>
</reference>
<dbReference type="HOGENOM" id="CLU_3390261_0_0_5"/>
<dbReference type="EMBL" id="CP001349">
    <property type="protein sequence ID" value="ACL55658.1"/>
    <property type="molecule type" value="Genomic_DNA"/>
</dbReference>
<dbReference type="Proteomes" id="UP000008207">
    <property type="component" value="Chromosome"/>
</dbReference>
<keyword evidence="2" id="KW-1185">Reference proteome</keyword>
<sequence length="32" mass="3937">MNLFASLLHLWRLKRIQWAMAALRRRVAAMRR</sequence>
<evidence type="ECO:0000313" key="1">
    <source>
        <dbReference type="EMBL" id="ACL55658.1"/>
    </source>
</evidence>
<accession>B8IDT6</accession>
<name>B8IDT6_METNO</name>
<gene>
    <name evidence="1" type="ordered locus">Mnod_0622</name>
</gene>
<evidence type="ECO:0000313" key="2">
    <source>
        <dbReference type="Proteomes" id="UP000008207"/>
    </source>
</evidence>
<protein>
    <submittedName>
        <fullName evidence="1">Uncharacterized protein</fullName>
    </submittedName>
</protein>
<organism evidence="1 2">
    <name type="scientific">Methylobacterium nodulans (strain LMG 21967 / CNCM I-2342 / ORS 2060)</name>
    <dbReference type="NCBI Taxonomy" id="460265"/>
    <lineage>
        <taxon>Bacteria</taxon>
        <taxon>Pseudomonadati</taxon>
        <taxon>Pseudomonadota</taxon>
        <taxon>Alphaproteobacteria</taxon>
        <taxon>Hyphomicrobiales</taxon>
        <taxon>Methylobacteriaceae</taxon>
        <taxon>Methylobacterium</taxon>
    </lineage>
</organism>
<proteinExistence type="predicted"/>
<dbReference type="KEGG" id="mno:Mnod_0622"/>